<dbReference type="GO" id="GO:0005524">
    <property type="term" value="F:ATP binding"/>
    <property type="evidence" value="ECO:0007669"/>
    <property type="project" value="UniProtKB-KW"/>
</dbReference>
<dbReference type="HAMAP" id="MF_01458">
    <property type="entry name" value="FtsH"/>
    <property type="match status" value="1"/>
</dbReference>
<keyword evidence="12" id="KW-0482">Metalloprotease</keyword>
<evidence type="ECO:0000256" key="10">
    <source>
        <dbReference type="ARBA" id="ARBA00022840"/>
    </source>
</evidence>
<keyword evidence="6" id="KW-0479">Metal-binding</keyword>
<dbReference type="InterPro" id="IPR003959">
    <property type="entry name" value="ATPase_AAA_core"/>
</dbReference>
<comment type="caution">
    <text evidence="16">The sequence shown here is derived from an EMBL/GenBank/DDBJ whole genome shotgun (WGS) entry which is preliminary data.</text>
</comment>
<dbReference type="FunFam" id="3.40.50.300:FF:000175">
    <property type="entry name" value="ATP-dependent zinc metalloprotease FTSH 4"/>
    <property type="match status" value="1"/>
</dbReference>
<dbReference type="Gene3D" id="3.40.50.300">
    <property type="entry name" value="P-loop containing nucleotide triphosphate hydrolases"/>
    <property type="match status" value="1"/>
</dbReference>
<comment type="similarity">
    <text evidence="4">In the N-terminal section; belongs to the AAA ATPase family.</text>
</comment>
<evidence type="ECO:0000256" key="8">
    <source>
        <dbReference type="ARBA" id="ARBA00022801"/>
    </source>
</evidence>
<evidence type="ECO:0000256" key="7">
    <source>
        <dbReference type="ARBA" id="ARBA00022741"/>
    </source>
</evidence>
<protein>
    <recommendedName>
        <fullName evidence="15">AAA+ ATPase domain-containing protein</fullName>
    </recommendedName>
</protein>
<evidence type="ECO:0000256" key="1">
    <source>
        <dbReference type="ARBA" id="ARBA00001947"/>
    </source>
</evidence>
<dbReference type="Pfam" id="PF17862">
    <property type="entry name" value="AAA_lid_3"/>
    <property type="match status" value="1"/>
</dbReference>
<feature type="region of interest" description="Disordered" evidence="14">
    <location>
        <begin position="671"/>
        <end position="722"/>
    </location>
</feature>
<proteinExistence type="inferred from homology"/>
<evidence type="ECO:0000256" key="13">
    <source>
        <dbReference type="ARBA" id="ARBA00023128"/>
    </source>
</evidence>
<dbReference type="Proteomes" id="UP000813462">
    <property type="component" value="Unassembled WGS sequence"/>
</dbReference>
<dbReference type="SUPFAM" id="SSF52540">
    <property type="entry name" value="P-loop containing nucleoside triphosphate hydrolases"/>
    <property type="match status" value="1"/>
</dbReference>
<dbReference type="PROSITE" id="PS00674">
    <property type="entry name" value="AAA"/>
    <property type="match status" value="1"/>
</dbReference>
<evidence type="ECO:0000256" key="3">
    <source>
        <dbReference type="ARBA" id="ARBA00010044"/>
    </source>
</evidence>
<dbReference type="SMART" id="SM00382">
    <property type="entry name" value="AAA"/>
    <property type="match status" value="1"/>
</dbReference>
<evidence type="ECO:0000313" key="17">
    <source>
        <dbReference type="Proteomes" id="UP000813462"/>
    </source>
</evidence>
<dbReference type="Pfam" id="PF00004">
    <property type="entry name" value="AAA"/>
    <property type="match status" value="1"/>
</dbReference>
<evidence type="ECO:0000256" key="5">
    <source>
        <dbReference type="ARBA" id="ARBA00022670"/>
    </source>
</evidence>
<name>A0A978V7D8_ZIZJJ</name>
<evidence type="ECO:0000256" key="6">
    <source>
        <dbReference type="ARBA" id="ARBA00022723"/>
    </source>
</evidence>
<dbReference type="AlphaFoldDB" id="A0A978V7D8"/>
<evidence type="ECO:0000256" key="4">
    <source>
        <dbReference type="ARBA" id="ARBA00010550"/>
    </source>
</evidence>
<reference evidence="16" key="1">
    <citation type="journal article" date="2021" name="Front. Plant Sci.">
        <title>Chromosome-Scale Genome Assembly for Chinese Sour Jujube and Insights Into Its Genome Evolution and Domestication Signature.</title>
        <authorList>
            <person name="Shen L.-Y."/>
            <person name="Luo H."/>
            <person name="Wang X.-L."/>
            <person name="Wang X.-M."/>
            <person name="Qiu X.-J."/>
            <person name="Liu H."/>
            <person name="Zhou S.-S."/>
            <person name="Jia K.-H."/>
            <person name="Nie S."/>
            <person name="Bao Y.-T."/>
            <person name="Zhang R.-G."/>
            <person name="Yun Q.-Z."/>
            <person name="Chai Y.-H."/>
            <person name="Lu J.-Y."/>
            <person name="Li Y."/>
            <person name="Zhao S.-W."/>
            <person name="Mao J.-F."/>
            <person name="Jia S.-G."/>
            <person name="Mao Y.-M."/>
        </authorList>
    </citation>
    <scope>NUCLEOTIDE SEQUENCE</scope>
    <source>
        <strain evidence="16">AT0</strain>
        <tissue evidence="16">Leaf</tissue>
    </source>
</reference>
<dbReference type="GO" id="GO:0006508">
    <property type="term" value="P:proteolysis"/>
    <property type="evidence" value="ECO:0007669"/>
    <property type="project" value="UniProtKB-KW"/>
</dbReference>
<dbReference type="Gene3D" id="1.10.8.60">
    <property type="match status" value="1"/>
</dbReference>
<keyword evidence="11" id="KW-0809">Transit peptide</keyword>
<feature type="domain" description="AAA+ ATPase" evidence="15">
    <location>
        <begin position="253"/>
        <end position="389"/>
    </location>
</feature>
<keyword evidence="10" id="KW-0067">ATP-binding</keyword>
<dbReference type="SUPFAM" id="SSF53474">
    <property type="entry name" value="alpha/beta-Hydrolases"/>
    <property type="match status" value="1"/>
</dbReference>
<evidence type="ECO:0000256" key="11">
    <source>
        <dbReference type="ARBA" id="ARBA00022946"/>
    </source>
</evidence>
<evidence type="ECO:0000256" key="14">
    <source>
        <dbReference type="SAM" id="MobiDB-lite"/>
    </source>
</evidence>
<dbReference type="InterPro" id="IPR029058">
    <property type="entry name" value="AB_hydrolase_fold"/>
</dbReference>
<dbReference type="GO" id="GO:0016887">
    <property type="term" value="F:ATP hydrolysis activity"/>
    <property type="evidence" value="ECO:0007669"/>
    <property type="project" value="InterPro"/>
</dbReference>
<dbReference type="Gene3D" id="3.40.50.1820">
    <property type="entry name" value="alpha/beta hydrolase"/>
    <property type="match status" value="1"/>
</dbReference>
<dbReference type="GO" id="GO:0045037">
    <property type="term" value="P:protein import into chloroplast stroma"/>
    <property type="evidence" value="ECO:0007669"/>
    <property type="project" value="TreeGrafter"/>
</dbReference>
<dbReference type="GO" id="GO:0004222">
    <property type="term" value="F:metalloendopeptidase activity"/>
    <property type="evidence" value="ECO:0007669"/>
    <property type="project" value="InterPro"/>
</dbReference>
<dbReference type="InterPro" id="IPR000642">
    <property type="entry name" value="Peptidase_M41"/>
</dbReference>
<keyword evidence="7" id="KW-0547">Nucleotide-binding</keyword>
<dbReference type="SUPFAM" id="SSF140990">
    <property type="entry name" value="FtsH protease domain-like"/>
    <property type="match status" value="1"/>
</dbReference>
<comment type="similarity">
    <text evidence="3">In the C-terminal section; belongs to the peptidase M41 family.</text>
</comment>
<dbReference type="InterPro" id="IPR003593">
    <property type="entry name" value="AAA+_ATPase"/>
</dbReference>
<dbReference type="Pfam" id="PF01434">
    <property type="entry name" value="Peptidase_M41"/>
    <property type="match status" value="1"/>
</dbReference>
<dbReference type="GO" id="GO:0005743">
    <property type="term" value="C:mitochondrial inner membrane"/>
    <property type="evidence" value="ECO:0007669"/>
    <property type="project" value="UniProtKB-SubCell"/>
</dbReference>
<dbReference type="InterPro" id="IPR041569">
    <property type="entry name" value="AAA_lid_3"/>
</dbReference>
<sequence length="969" mass="106512">MALRRLITEVSRHRSQYKSLFSRTYINAHKCGGAAGNRVLTVQERFQSSYVGNFARRVRDAEEAIEVAHLKELHHRNDPESVIRLFESQPSLHSSPSALSEYVKALVKVDRLDESELLKTLQRGISRSAREEESMGGLSALRNVGKPTKDGLLGTATAPIHMVAAEGGHFKEQLWRTIRTIALAFLLISGVGALIEDRGISKGLGLNEEVQPSMESNTKFNDVKGVDEAKAELEEIVHYLRDPKRFTRLGGKLPKGVLLVGPPGTGKTMLARAIAGEAGVPFFSCSGSEFEEMFVGVGARRVRDLFSAAKKRSPCIIFIDEIDAIGGSRNPKDQQYMKMTLNQLLVELDGFKQNEGIIVIAATNFPESLDKALVRPGRFDRHIVVPNPDVEGRRQIMESHMSKVLKADDVDLMIIARGTPGFSGADLANLVNIAALKAAMDGAKAVTMADLEFAKDKIMMGSERKSAVISDESRRLTAFHEGGHALVAIHTDGALPVHKATIVPRGMSLGMVAQLPDKDETSISRKQMLARLDICMGGRVAEELIFGENEVTSGASDDLKQATSLARAMVTKYGMSKEVGLAAHNYDDNGKSMSTETRLLIEKEVKRILERAYENAKTILTTHSKELHALANALLEHETLTGSQIKSLLAQLSLSWAKLEKHILLSDLSSSPVTRKHQEGEGSSPTRSSLGAIRHKDSLFPKGQSEPMAVTQKDQVHPPPVARQRRVIIENNHGERLVGILHETGSKELVILCHGLQSTKERIPMVNLASALEKQGISAFRFDFAGNGESEGSFRYGNYRREADDLRSVIQHFLGENLSITAIVGHSKGGNVVVLYAAKYNNISAVVNISGRFDLIRGIEGRLGKFEYRVSEESLMDRLTTDTRAACLSIHQNCRVLTVHGSMDKIVPVDDAYEFDKFIPNHKLCIVEGADHEYTSHQDELASIVLGFIKNDHFHQSGNSEDSSVPSRL</sequence>
<evidence type="ECO:0000259" key="15">
    <source>
        <dbReference type="SMART" id="SM00382"/>
    </source>
</evidence>
<dbReference type="CDD" id="cd19501">
    <property type="entry name" value="RecA-like_FtsH"/>
    <property type="match status" value="1"/>
</dbReference>
<dbReference type="Pfam" id="PF12146">
    <property type="entry name" value="Hydrolase_4"/>
    <property type="match status" value="1"/>
</dbReference>
<dbReference type="PANTHER" id="PTHR23076">
    <property type="entry name" value="METALLOPROTEASE M41 FTSH"/>
    <property type="match status" value="1"/>
</dbReference>
<evidence type="ECO:0000313" key="16">
    <source>
        <dbReference type="EMBL" id="KAH7523823.1"/>
    </source>
</evidence>
<dbReference type="InterPro" id="IPR022742">
    <property type="entry name" value="Hydrolase_4"/>
</dbReference>
<keyword evidence="8" id="KW-0378">Hydrolase</keyword>
<keyword evidence="9" id="KW-0862">Zinc</keyword>
<keyword evidence="5" id="KW-0645">Protease</keyword>
<dbReference type="InterPro" id="IPR037219">
    <property type="entry name" value="Peptidase_M41-like"/>
</dbReference>
<gene>
    <name evidence="16" type="ORF">FEM48_Zijuj06G0052800</name>
</gene>
<accession>A0A978V7D8</accession>
<dbReference type="NCBIfam" id="TIGR01241">
    <property type="entry name" value="FtsH_fam"/>
    <property type="match status" value="1"/>
</dbReference>
<comment type="cofactor">
    <cofactor evidence="1">
        <name>Zn(2+)</name>
        <dbReference type="ChEBI" id="CHEBI:29105"/>
    </cofactor>
</comment>
<dbReference type="Gene3D" id="1.20.58.760">
    <property type="entry name" value="Peptidase M41"/>
    <property type="match status" value="1"/>
</dbReference>
<evidence type="ECO:0000256" key="12">
    <source>
        <dbReference type="ARBA" id="ARBA00023049"/>
    </source>
</evidence>
<dbReference type="InterPro" id="IPR027417">
    <property type="entry name" value="P-loop_NTPase"/>
</dbReference>
<dbReference type="PANTHER" id="PTHR23076:SF37">
    <property type="entry name" value="ATP-DEPENDENT ZINC METALLOPROTEASE FTSH 4, MITOCHONDRIAL"/>
    <property type="match status" value="1"/>
</dbReference>
<dbReference type="EMBL" id="JAEACU010000006">
    <property type="protein sequence ID" value="KAH7523823.1"/>
    <property type="molecule type" value="Genomic_DNA"/>
</dbReference>
<dbReference type="FunFam" id="1.10.8.60:FF:000001">
    <property type="entry name" value="ATP-dependent zinc metalloprotease FtsH"/>
    <property type="match status" value="1"/>
</dbReference>
<dbReference type="GO" id="GO:0009507">
    <property type="term" value="C:chloroplast"/>
    <property type="evidence" value="ECO:0007669"/>
    <property type="project" value="TreeGrafter"/>
</dbReference>
<dbReference type="GO" id="GO:0046872">
    <property type="term" value="F:metal ion binding"/>
    <property type="evidence" value="ECO:0007669"/>
    <property type="project" value="UniProtKB-KW"/>
</dbReference>
<organism evidence="16 17">
    <name type="scientific">Ziziphus jujuba var. spinosa</name>
    <dbReference type="NCBI Taxonomy" id="714518"/>
    <lineage>
        <taxon>Eukaryota</taxon>
        <taxon>Viridiplantae</taxon>
        <taxon>Streptophyta</taxon>
        <taxon>Embryophyta</taxon>
        <taxon>Tracheophyta</taxon>
        <taxon>Spermatophyta</taxon>
        <taxon>Magnoliopsida</taxon>
        <taxon>eudicotyledons</taxon>
        <taxon>Gunneridae</taxon>
        <taxon>Pentapetalae</taxon>
        <taxon>rosids</taxon>
        <taxon>fabids</taxon>
        <taxon>Rosales</taxon>
        <taxon>Rhamnaceae</taxon>
        <taxon>Paliureae</taxon>
        <taxon>Ziziphus</taxon>
    </lineage>
</organism>
<dbReference type="FunFam" id="1.20.58.760:FF:000002">
    <property type="entry name" value="ATP-dependent zinc metalloprotease FtsH"/>
    <property type="match status" value="1"/>
</dbReference>
<dbReference type="InterPro" id="IPR003960">
    <property type="entry name" value="ATPase_AAA_CS"/>
</dbReference>
<dbReference type="GO" id="GO:0004176">
    <property type="term" value="F:ATP-dependent peptidase activity"/>
    <property type="evidence" value="ECO:0007669"/>
    <property type="project" value="InterPro"/>
</dbReference>
<comment type="subcellular location">
    <subcellularLocation>
        <location evidence="2">Mitochondrion inner membrane</location>
        <topology evidence="2">Single-pass membrane protein</topology>
        <orientation evidence="2">Intermembrane side</orientation>
    </subcellularLocation>
</comment>
<dbReference type="InterPro" id="IPR005936">
    <property type="entry name" value="FtsH"/>
</dbReference>
<keyword evidence="13" id="KW-0496">Mitochondrion</keyword>
<evidence type="ECO:0000256" key="2">
    <source>
        <dbReference type="ARBA" id="ARBA00004243"/>
    </source>
</evidence>
<evidence type="ECO:0000256" key="9">
    <source>
        <dbReference type="ARBA" id="ARBA00022833"/>
    </source>
</evidence>